<dbReference type="Proteomes" id="UP000182486">
    <property type="component" value="Unassembled WGS sequence"/>
</dbReference>
<keyword evidence="4" id="KW-1185">Reference proteome</keyword>
<dbReference type="PROSITE" id="PS50801">
    <property type="entry name" value="STAS"/>
    <property type="match status" value="1"/>
</dbReference>
<dbReference type="PANTHER" id="PTHR35526">
    <property type="entry name" value="ANTI-SIGMA-F FACTOR RSBW-RELATED"/>
    <property type="match status" value="1"/>
</dbReference>
<dbReference type="InterPro" id="IPR036890">
    <property type="entry name" value="HATPase_C_sf"/>
</dbReference>
<dbReference type="EMBL" id="MEIA01000481">
    <property type="protein sequence ID" value="OJF10291.1"/>
    <property type="molecule type" value="Genomic_DNA"/>
</dbReference>
<keyword evidence="1" id="KW-0808">Transferase</keyword>
<evidence type="ECO:0000313" key="4">
    <source>
        <dbReference type="Proteomes" id="UP000182486"/>
    </source>
</evidence>
<dbReference type="CDD" id="cd16936">
    <property type="entry name" value="HATPase_RsbW-like"/>
    <property type="match status" value="1"/>
</dbReference>
<dbReference type="InterPro" id="IPR002645">
    <property type="entry name" value="STAS_dom"/>
</dbReference>
<dbReference type="RefSeq" id="WP_071809304.1">
    <property type="nucleotide sequence ID" value="NZ_MEIA01000481.1"/>
</dbReference>
<proteinExistence type="predicted"/>
<dbReference type="Pfam" id="PF13581">
    <property type="entry name" value="HATPase_c_2"/>
    <property type="match status" value="1"/>
</dbReference>
<evidence type="ECO:0000259" key="2">
    <source>
        <dbReference type="PROSITE" id="PS50801"/>
    </source>
</evidence>
<dbReference type="Gene3D" id="3.30.565.10">
    <property type="entry name" value="Histidine kinase-like ATPase, C-terminal domain"/>
    <property type="match status" value="1"/>
</dbReference>
<feature type="domain" description="STAS" evidence="2">
    <location>
        <begin position="3"/>
        <end position="129"/>
    </location>
</feature>
<accession>A0A1K0GM67</accession>
<dbReference type="SUPFAM" id="SSF55874">
    <property type="entry name" value="ATPase domain of HSP90 chaperone/DNA topoisomerase II/histidine kinase"/>
    <property type="match status" value="1"/>
</dbReference>
<keyword evidence="1" id="KW-0418">Kinase</keyword>
<evidence type="ECO:0000256" key="1">
    <source>
        <dbReference type="ARBA" id="ARBA00022527"/>
    </source>
</evidence>
<dbReference type="InterPro" id="IPR003594">
    <property type="entry name" value="HATPase_dom"/>
</dbReference>
<dbReference type="GO" id="GO:0004674">
    <property type="term" value="F:protein serine/threonine kinase activity"/>
    <property type="evidence" value="ECO:0007669"/>
    <property type="project" value="UniProtKB-KW"/>
</dbReference>
<comment type="caution">
    <text evidence="3">The sequence shown here is derived from an EMBL/GenBank/DDBJ whole genome shotgun (WGS) entry which is preliminary data.</text>
</comment>
<reference evidence="3 4" key="1">
    <citation type="submission" date="2016-09" db="EMBL/GenBank/DDBJ databases">
        <title>Couchioplanes caeruleus draft genome sequence.</title>
        <authorList>
            <person name="Sheehan J."/>
            <person name="Caffrey P."/>
        </authorList>
    </citation>
    <scope>NUCLEOTIDE SEQUENCE [LARGE SCALE GENOMIC DNA]</scope>
    <source>
        <strain evidence="3 4">DSM 43634</strain>
    </source>
</reference>
<name>A0A1K0GM67_9ACTN</name>
<sequence>MSVETEVCAEGGRLVVVFSGHLELLNVSEVRTQLLKCLAEQPDALLLDISALDVREPLALAVFAAVARQAERWPGIPVLLCGPRSGTRQSLHLAAYKQLLVFASLDAARAVLDDDRRVRPSLSDELLPVRGAARQARNIATEACLRWDLPHLVAPASLIASELVSNVVDHAHTMMTLRVTLRRRYLQIAVRDGSSEPPMLPTRPSPTAPGGRGLILVNASAHAWDWLPCAGGKVVWASLATS</sequence>
<dbReference type="Gene3D" id="3.30.750.24">
    <property type="entry name" value="STAS domain"/>
    <property type="match status" value="1"/>
</dbReference>
<organism evidence="3 4">
    <name type="scientific">Couchioplanes caeruleus subsp. caeruleus</name>
    <dbReference type="NCBI Taxonomy" id="56427"/>
    <lineage>
        <taxon>Bacteria</taxon>
        <taxon>Bacillati</taxon>
        <taxon>Actinomycetota</taxon>
        <taxon>Actinomycetes</taxon>
        <taxon>Micromonosporales</taxon>
        <taxon>Micromonosporaceae</taxon>
        <taxon>Couchioplanes</taxon>
    </lineage>
</organism>
<dbReference type="InterPro" id="IPR050267">
    <property type="entry name" value="Anti-sigma-factor_SerPK"/>
</dbReference>
<evidence type="ECO:0000313" key="3">
    <source>
        <dbReference type="EMBL" id="OJF10291.1"/>
    </source>
</evidence>
<dbReference type="AlphaFoldDB" id="A0A1K0GM67"/>
<dbReference type="InterPro" id="IPR036513">
    <property type="entry name" value="STAS_dom_sf"/>
</dbReference>
<dbReference type="PANTHER" id="PTHR35526:SF3">
    <property type="entry name" value="ANTI-SIGMA-F FACTOR RSBW"/>
    <property type="match status" value="1"/>
</dbReference>
<gene>
    <name evidence="3" type="ORF">BG844_32700</name>
</gene>
<dbReference type="SUPFAM" id="SSF52091">
    <property type="entry name" value="SpoIIaa-like"/>
    <property type="match status" value="1"/>
</dbReference>
<dbReference type="Pfam" id="PF01740">
    <property type="entry name" value="STAS"/>
    <property type="match status" value="1"/>
</dbReference>
<protein>
    <submittedName>
        <fullName evidence="3">ATPase</fullName>
    </submittedName>
</protein>
<keyword evidence="1" id="KW-0723">Serine/threonine-protein kinase</keyword>